<dbReference type="Gene3D" id="2.40.50.100">
    <property type="match status" value="1"/>
</dbReference>
<dbReference type="InterPro" id="IPR033753">
    <property type="entry name" value="GCV_H/Fam206"/>
</dbReference>
<comment type="function">
    <text evidence="3">The glycine cleavage system catalyzes the degradation of glycine. The H protein shuttles the methylamine group of glycine from the P protein to the T protein.</text>
</comment>
<keyword evidence="2 3" id="KW-0450">Lipoyl</keyword>
<dbReference type="PROSITE" id="PS50968">
    <property type="entry name" value="BIOTINYL_LIPOYL"/>
    <property type="match status" value="1"/>
</dbReference>
<evidence type="ECO:0000256" key="3">
    <source>
        <dbReference type="HAMAP-Rule" id="MF_00272"/>
    </source>
</evidence>
<protein>
    <recommendedName>
        <fullName evidence="3">Glycine cleavage system H protein</fullName>
    </recommendedName>
</protein>
<evidence type="ECO:0000256" key="2">
    <source>
        <dbReference type="ARBA" id="ARBA00022823"/>
    </source>
</evidence>
<dbReference type="Pfam" id="PF01597">
    <property type="entry name" value="GCV_H"/>
    <property type="match status" value="1"/>
</dbReference>
<dbReference type="InterPro" id="IPR011053">
    <property type="entry name" value="Single_hybrid_motif"/>
</dbReference>
<proteinExistence type="inferred from homology"/>
<dbReference type="GO" id="GO:0009249">
    <property type="term" value="P:protein lipoylation"/>
    <property type="evidence" value="ECO:0007669"/>
    <property type="project" value="TreeGrafter"/>
</dbReference>
<dbReference type="HAMAP" id="MF_00272">
    <property type="entry name" value="GcvH"/>
    <property type="match status" value="1"/>
</dbReference>
<evidence type="ECO:0000313" key="6">
    <source>
        <dbReference type="EMBL" id="HEN43665.1"/>
    </source>
</evidence>
<dbReference type="GO" id="GO:0019464">
    <property type="term" value="P:glycine decarboxylation via glycine cleavage system"/>
    <property type="evidence" value="ECO:0007669"/>
    <property type="project" value="UniProtKB-UniRule"/>
</dbReference>
<evidence type="ECO:0000256" key="4">
    <source>
        <dbReference type="PIRSR" id="PIRSR617453-50"/>
    </source>
</evidence>
<dbReference type="InterPro" id="IPR000089">
    <property type="entry name" value="Biotin_lipoyl"/>
</dbReference>
<reference evidence="6" key="1">
    <citation type="journal article" date="2020" name="mSystems">
        <title>Genome- and Community-Level Interaction Insights into Carbon Utilization and Element Cycling Functions of Hydrothermarchaeota in Hydrothermal Sediment.</title>
        <authorList>
            <person name="Zhou Z."/>
            <person name="Liu Y."/>
            <person name="Xu W."/>
            <person name="Pan J."/>
            <person name="Luo Z.H."/>
            <person name="Li M."/>
        </authorList>
    </citation>
    <scope>NUCLEOTIDE SEQUENCE [LARGE SCALE GENOMIC DNA]</scope>
    <source>
        <strain evidence="6">SpSt-349</strain>
    </source>
</reference>
<dbReference type="PANTHER" id="PTHR11715">
    <property type="entry name" value="GLYCINE CLEAVAGE SYSTEM H PROTEIN"/>
    <property type="match status" value="1"/>
</dbReference>
<evidence type="ECO:0000259" key="5">
    <source>
        <dbReference type="PROSITE" id="PS50968"/>
    </source>
</evidence>
<gene>
    <name evidence="3 6" type="primary">gcvH</name>
    <name evidence="6" type="ORF">ENQ87_15090</name>
</gene>
<dbReference type="GO" id="GO:0005829">
    <property type="term" value="C:cytosol"/>
    <property type="evidence" value="ECO:0007669"/>
    <property type="project" value="TreeGrafter"/>
</dbReference>
<comment type="similarity">
    <text evidence="1 3">Belongs to the GcvH family.</text>
</comment>
<evidence type="ECO:0000256" key="1">
    <source>
        <dbReference type="ARBA" id="ARBA00009249"/>
    </source>
</evidence>
<dbReference type="GO" id="GO:0005960">
    <property type="term" value="C:glycine cleavage complex"/>
    <property type="evidence" value="ECO:0007669"/>
    <property type="project" value="InterPro"/>
</dbReference>
<dbReference type="PANTHER" id="PTHR11715:SF3">
    <property type="entry name" value="GLYCINE CLEAVAGE SYSTEM H PROTEIN-RELATED"/>
    <property type="match status" value="1"/>
</dbReference>
<dbReference type="NCBIfam" id="TIGR00527">
    <property type="entry name" value="gcvH"/>
    <property type="match status" value="1"/>
</dbReference>
<dbReference type="AlphaFoldDB" id="A0A831UF00"/>
<organism evidence="6">
    <name type="scientific">Geobacter metallireducens</name>
    <dbReference type="NCBI Taxonomy" id="28232"/>
    <lineage>
        <taxon>Bacteria</taxon>
        <taxon>Pseudomonadati</taxon>
        <taxon>Thermodesulfobacteriota</taxon>
        <taxon>Desulfuromonadia</taxon>
        <taxon>Geobacterales</taxon>
        <taxon>Geobacteraceae</taxon>
        <taxon>Geobacter</taxon>
    </lineage>
</organism>
<feature type="modified residue" description="N6-lipoyllysine" evidence="3 4">
    <location>
        <position position="63"/>
    </location>
</feature>
<comment type="cofactor">
    <cofactor evidence="3">
        <name>(R)-lipoate</name>
        <dbReference type="ChEBI" id="CHEBI:83088"/>
    </cofactor>
    <text evidence="3">Binds 1 lipoyl cofactor covalently.</text>
</comment>
<comment type="subunit">
    <text evidence="3">The glycine cleavage system is composed of four proteins: P, T, L and H.</text>
</comment>
<dbReference type="SUPFAM" id="SSF51230">
    <property type="entry name" value="Single hybrid motif"/>
    <property type="match status" value="1"/>
</dbReference>
<sequence length="132" mass="14646">MEFPEELKYSKEHLWVRVEGDRAVIGITDYAQESLGTISTVDLPSVGDELEQDDSFGSLEARKCLAELYAPVSGTVVEVNDELEAAPEMLNDDPYDGGWIAVVELDDPEELKSLLSAEDYAETVSQEDEEDE</sequence>
<dbReference type="InterPro" id="IPR017453">
    <property type="entry name" value="GCV_H_sub"/>
</dbReference>
<comment type="caution">
    <text evidence="6">The sequence shown here is derived from an EMBL/GenBank/DDBJ whole genome shotgun (WGS) entry which is preliminary data.</text>
</comment>
<dbReference type="CDD" id="cd06848">
    <property type="entry name" value="GCS_H"/>
    <property type="match status" value="1"/>
</dbReference>
<dbReference type="EMBL" id="DSOV01000071">
    <property type="protein sequence ID" value="HEN43665.1"/>
    <property type="molecule type" value="Genomic_DNA"/>
</dbReference>
<accession>A0A831UF00</accession>
<dbReference type="NCBIfam" id="NF002270">
    <property type="entry name" value="PRK01202.1"/>
    <property type="match status" value="1"/>
</dbReference>
<name>A0A831UF00_GEOME</name>
<feature type="domain" description="Lipoyl-binding" evidence="5">
    <location>
        <begin position="22"/>
        <end position="104"/>
    </location>
</feature>
<dbReference type="InterPro" id="IPR002930">
    <property type="entry name" value="GCV_H"/>
</dbReference>